<feature type="transmembrane region" description="Helical" evidence="9">
    <location>
        <begin position="65"/>
        <end position="91"/>
    </location>
</feature>
<keyword evidence="3 9" id="KW-0813">Transport</keyword>
<dbReference type="InterPro" id="IPR000515">
    <property type="entry name" value="MetI-like"/>
</dbReference>
<comment type="caution">
    <text evidence="11">The sequence shown here is derived from an EMBL/GenBank/DDBJ whole genome shotgun (WGS) entry which is preliminary data.</text>
</comment>
<dbReference type="Gene3D" id="1.10.3720.10">
    <property type="entry name" value="MetI-like"/>
    <property type="match status" value="1"/>
</dbReference>
<keyword evidence="7 9" id="KW-1133">Transmembrane helix</keyword>
<dbReference type="Proteomes" id="UP001500630">
    <property type="component" value="Unassembled WGS sequence"/>
</dbReference>
<protein>
    <submittedName>
        <fullName evidence="11">ABC transporter permease subunit</fullName>
    </submittedName>
</protein>
<comment type="similarity">
    <text evidence="2">Belongs to the binding-protein-dependent transport system permease family. MalFG subfamily.</text>
</comment>
<evidence type="ECO:0000256" key="9">
    <source>
        <dbReference type="RuleBase" id="RU363032"/>
    </source>
</evidence>
<keyword evidence="6 9" id="KW-0812">Transmembrane</keyword>
<sequence length="280" mass="30398">MLKIALRHAFVLVMCAFALFPILFVVSAAINPMGTLASTDLLPSGASLTNFANLLTSDTYPFARWFLNSVFIALTASFASLLLSMFAAYAFSRMRFAGRRVGLLALLLIQMFPQFLAIVTIFMIFTRVTELYPAFGFNTVWGLMLLYLGGALGVNTWLMKGFLDTVPKELDEAATVDGATHAQIFWRVIMPLVTPILAVTALLAFIGTMSEFLMANVFLRDPGSKTLAVGMYGMIAGDHRNANFGMFAAATLLTAIPTVGVFLWLQKYIVSGLTAGAVKG</sequence>
<keyword evidence="5" id="KW-0762">Sugar transport</keyword>
<dbReference type="PANTHER" id="PTHR32243:SF50">
    <property type="entry name" value="MALTOSE_MALTODEXTRIN TRANSPORT SYSTEM PERMEASE PROTEIN MALG"/>
    <property type="match status" value="1"/>
</dbReference>
<organism evidence="11 12">
    <name type="scientific">Nonomuraea rosea</name>
    <dbReference type="NCBI Taxonomy" id="638574"/>
    <lineage>
        <taxon>Bacteria</taxon>
        <taxon>Bacillati</taxon>
        <taxon>Actinomycetota</taxon>
        <taxon>Actinomycetes</taxon>
        <taxon>Streptosporangiales</taxon>
        <taxon>Streptosporangiaceae</taxon>
        <taxon>Nonomuraea</taxon>
    </lineage>
</organism>
<dbReference type="InterPro" id="IPR035906">
    <property type="entry name" value="MetI-like_sf"/>
</dbReference>
<dbReference type="EMBL" id="BAABDQ010000005">
    <property type="protein sequence ID" value="GAA3547980.1"/>
    <property type="molecule type" value="Genomic_DNA"/>
</dbReference>
<dbReference type="InterPro" id="IPR050901">
    <property type="entry name" value="BP-dep_ABC_trans_perm"/>
</dbReference>
<reference evidence="12" key="1">
    <citation type="journal article" date="2019" name="Int. J. Syst. Evol. Microbiol.">
        <title>The Global Catalogue of Microorganisms (GCM) 10K type strain sequencing project: providing services to taxonomists for standard genome sequencing and annotation.</title>
        <authorList>
            <consortium name="The Broad Institute Genomics Platform"/>
            <consortium name="The Broad Institute Genome Sequencing Center for Infectious Disease"/>
            <person name="Wu L."/>
            <person name="Ma J."/>
        </authorList>
    </citation>
    <scope>NUCLEOTIDE SEQUENCE [LARGE SCALE GENOMIC DNA]</scope>
    <source>
        <strain evidence="12">JCM 17326</strain>
    </source>
</reference>
<evidence type="ECO:0000313" key="12">
    <source>
        <dbReference type="Proteomes" id="UP001500630"/>
    </source>
</evidence>
<feature type="domain" description="ABC transmembrane type-1" evidence="10">
    <location>
        <begin position="66"/>
        <end position="265"/>
    </location>
</feature>
<keyword evidence="4" id="KW-1003">Cell membrane</keyword>
<evidence type="ECO:0000256" key="8">
    <source>
        <dbReference type="ARBA" id="ARBA00023136"/>
    </source>
</evidence>
<feature type="transmembrane region" description="Helical" evidence="9">
    <location>
        <begin position="244"/>
        <end position="265"/>
    </location>
</feature>
<proteinExistence type="inferred from homology"/>
<evidence type="ECO:0000256" key="2">
    <source>
        <dbReference type="ARBA" id="ARBA00009047"/>
    </source>
</evidence>
<dbReference type="SUPFAM" id="SSF161098">
    <property type="entry name" value="MetI-like"/>
    <property type="match status" value="1"/>
</dbReference>
<feature type="transmembrane region" description="Helical" evidence="9">
    <location>
        <begin position="103"/>
        <end position="125"/>
    </location>
</feature>
<dbReference type="Pfam" id="PF00528">
    <property type="entry name" value="BPD_transp_1"/>
    <property type="match status" value="1"/>
</dbReference>
<dbReference type="PROSITE" id="PS50928">
    <property type="entry name" value="ABC_TM1"/>
    <property type="match status" value="1"/>
</dbReference>
<dbReference type="PANTHER" id="PTHR32243">
    <property type="entry name" value="MALTOSE TRANSPORT SYSTEM PERMEASE-RELATED"/>
    <property type="match status" value="1"/>
</dbReference>
<evidence type="ECO:0000259" key="10">
    <source>
        <dbReference type="PROSITE" id="PS50928"/>
    </source>
</evidence>
<comment type="subcellular location">
    <subcellularLocation>
        <location evidence="1 9">Cell membrane</location>
        <topology evidence="1 9">Multi-pass membrane protein</topology>
    </subcellularLocation>
</comment>
<dbReference type="RefSeq" id="WP_345562593.1">
    <property type="nucleotide sequence ID" value="NZ_BAABDQ010000005.1"/>
</dbReference>
<feature type="transmembrane region" description="Helical" evidence="9">
    <location>
        <begin position="145"/>
        <end position="163"/>
    </location>
</feature>
<evidence type="ECO:0000256" key="4">
    <source>
        <dbReference type="ARBA" id="ARBA00022475"/>
    </source>
</evidence>
<evidence type="ECO:0000256" key="6">
    <source>
        <dbReference type="ARBA" id="ARBA00022692"/>
    </source>
</evidence>
<evidence type="ECO:0000256" key="1">
    <source>
        <dbReference type="ARBA" id="ARBA00004651"/>
    </source>
</evidence>
<keyword evidence="8 9" id="KW-0472">Membrane</keyword>
<evidence type="ECO:0000256" key="5">
    <source>
        <dbReference type="ARBA" id="ARBA00022597"/>
    </source>
</evidence>
<gene>
    <name evidence="11" type="ORF">GCM10022419_030320</name>
</gene>
<dbReference type="CDD" id="cd06261">
    <property type="entry name" value="TM_PBP2"/>
    <property type="match status" value="1"/>
</dbReference>
<evidence type="ECO:0000256" key="7">
    <source>
        <dbReference type="ARBA" id="ARBA00022989"/>
    </source>
</evidence>
<evidence type="ECO:0000256" key="3">
    <source>
        <dbReference type="ARBA" id="ARBA00022448"/>
    </source>
</evidence>
<feature type="transmembrane region" description="Helical" evidence="9">
    <location>
        <begin position="184"/>
        <end position="206"/>
    </location>
</feature>
<name>A0ABP6WBZ4_9ACTN</name>
<evidence type="ECO:0000313" key="11">
    <source>
        <dbReference type="EMBL" id="GAA3547980.1"/>
    </source>
</evidence>
<accession>A0ABP6WBZ4</accession>
<keyword evidence="12" id="KW-1185">Reference proteome</keyword>